<dbReference type="GeneID" id="8850035"/>
<dbReference type="SMART" id="SM00176">
    <property type="entry name" value="RAN"/>
    <property type="match status" value="1"/>
</dbReference>
<dbReference type="VEuPathDB" id="AmoebaDB:NAEGRDRAFT_62685"/>
<dbReference type="PROSITE" id="PS51419">
    <property type="entry name" value="RAB"/>
    <property type="match status" value="1"/>
</dbReference>
<dbReference type="NCBIfam" id="TIGR00231">
    <property type="entry name" value="small_GTP"/>
    <property type="match status" value="1"/>
</dbReference>
<evidence type="ECO:0000313" key="5">
    <source>
        <dbReference type="Proteomes" id="UP000006671"/>
    </source>
</evidence>
<dbReference type="OrthoDB" id="9989112at2759"/>
<dbReference type="SUPFAM" id="SSF52540">
    <property type="entry name" value="P-loop containing nucleoside triphosphate hydrolases"/>
    <property type="match status" value="1"/>
</dbReference>
<dbReference type="InterPro" id="IPR027417">
    <property type="entry name" value="P-loop_NTPase"/>
</dbReference>
<dbReference type="KEGG" id="ngr:NAEGRDRAFT_62685"/>
<feature type="compositionally biased region" description="Low complexity" evidence="3">
    <location>
        <begin position="195"/>
        <end position="204"/>
    </location>
</feature>
<feature type="region of interest" description="Disordered" evidence="3">
    <location>
        <begin position="175"/>
        <end position="204"/>
    </location>
</feature>
<dbReference type="GO" id="GO:0005525">
    <property type="term" value="F:GTP binding"/>
    <property type="evidence" value="ECO:0007669"/>
    <property type="project" value="UniProtKB-KW"/>
</dbReference>
<evidence type="ECO:0000256" key="3">
    <source>
        <dbReference type="SAM" id="MobiDB-lite"/>
    </source>
</evidence>
<accession>D2V1T1</accession>
<dbReference type="SMART" id="SM00175">
    <property type="entry name" value="RAB"/>
    <property type="match status" value="1"/>
</dbReference>
<dbReference type="InterPro" id="IPR050227">
    <property type="entry name" value="Rab"/>
</dbReference>
<keyword evidence="5" id="KW-1185">Reference proteome</keyword>
<protein>
    <submittedName>
        <fullName evidence="4">Small GTPase</fullName>
    </submittedName>
</protein>
<dbReference type="eggNOG" id="KOG0087">
    <property type="taxonomic scope" value="Eukaryota"/>
</dbReference>
<dbReference type="Pfam" id="PF00071">
    <property type="entry name" value="Ras"/>
    <property type="match status" value="2"/>
</dbReference>
<dbReference type="FunFam" id="3.40.50.300:FF:001447">
    <property type="entry name" value="Ras-related protein Rab-1B"/>
    <property type="match status" value="1"/>
</dbReference>
<dbReference type="SMART" id="SM00173">
    <property type="entry name" value="RAS"/>
    <property type="match status" value="1"/>
</dbReference>
<evidence type="ECO:0000256" key="2">
    <source>
        <dbReference type="ARBA" id="ARBA00023134"/>
    </source>
</evidence>
<gene>
    <name evidence="4" type="ORF">NAEGRDRAFT_62685</name>
</gene>
<dbReference type="RefSeq" id="XP_002681959.1">
    <property type="nucleotide sequence ID" value="XM_002681913.1"/>
</dbReference>
<dbReference type="GO" id="GO:0003924">
    <property type="term" value="F:GTPase activity"/>
    <property type="evidence" value="ECO:0007669"/>
    <property type="project" value="InterPro"/>
</dbReference>
<dbReference type="PANTHER" id="PTHR47977">
    <property type="entry name" value="RAS-RELATED PROTEIN RAB"/>
    <property type="match status" value="1"/>
</dbReference>
<dbReference type="InterPro" id="IPR005225">
    <property type="entry name" value="Small_GTP-bd"/>
</dbReference>
<name>D2V1T1_NAEGR</name>
<dbReference type="OMA" id="HTEAYAV"/>
<keyword evidence="2" id="KW-0342">GTP-binding</keyword>
<proteinExistence type="predicted"/>
<dbReference type="InterPro" id="IPR001806">
    <property type="entry name" value="Small_GTPase"/>
</dbReference>
<evidence type="ECO:0000313" key="4">
    <source>
        <dbReference type="EMBL" id="EFC49215.1"/>
    </source>
</evidence>
<sequence length="204" mass="22982">MMHRDFDYANKVIIIGDSATGKSSLMNRFCYDKFNPNFVYTIGMEMGHKTISLNDKKVKVTVFDTGADSAIVVYDVTSIDTFNHVRGWLKDLYNYTDGNIKKVLLGNKCDQKDARRVSYEEGKKLADEYGITFYETSAFDGTNVESAFLSVVKEKEIKQPLYNAHIKEEILLSEHGLGDDNSSEEEKVKTKSKKTSSSSSSCNC</sequence>
<dbReference type="Gene3D" id="3.40.50.300">
    <property type="entry name" value="P-loop containing nucleotide triphosphate hydrolases"/>
    <property type="match status" value="1"/>
</dbReference>
<dbReference type="PROSITE" id="PS51421">
    <property type="entry name" value="RAS"/>
    <property type="match status" value="1"/>
</dbReference>
<feature type="compositionally biased region" description="Basic and acidic residues" evidence="3">
    <location>
        <begin position="175"/>
        <end position="189"/>
    </location>
</feature>
<organism evidence="5">
    <name type="scientific">Naegleria gruberi</name>
    <name type="common">Amoeba</name>
    <dbReference type="NCBI Taxonomy" id="5762"/>
    <lineage>
        <taxon>Eukaryota</taxon>
        <taxon>Discoba</taxon>
        <taxon>Heterolobosea</taxon>
        <taxon>Tetramitia</taxon>
        <taxon>Eutetramitia</taxon>
        <taxon>Vahlkampfiidae</taxon>
        <taxon>Naegleria</taxon>
    </lineage>
</organism>
<dbReference type="InParanoid" id="D2V1T1"/>
<dbReference type="EMBL" id="GG738848">
    <property type="protein sequence ID" value="EFC49215.1"/>
    <property type="molecule type" value="Genomic_DNA"/>
</dbReference>
<dbReference type="STRING" id="5762.D2V1T1"/>
<dbReference type="AlphaFoldDB" id="D2V1T1"/>
<dbReference type="PRINTS" id="PR00449">
    <property type="entry name" value="RASTRNSFRMNG"/>
</dbReference>
<dbReference type="Proteomes" id="UP000006671">
    <property type="component" value="Unassembled WGS sequence"/>
</dbReference>
<reference evidence="4 5" key="1">
    <citation type="journal article" date="2010" name="Cell">
        <title>The genome of Naegleria gruberi illuminates early eukaryotic versatility.</title>
        <authorList>
            <person name="Fritz-Laylin L.K."/>
            <person name="Prochnik S.E."/>
            <person name="Ginger M.L."/>
            <person name="Dacks J.B."/>
            <person name="Carpenter M.L."/>
            <person name="Field M.C."/>
            <person name="Kuo A."/>
            <person name="Paredez A."/>
            <person name="Chapman J."/>
            <person name="Pham J."/>
            <person name="Shu S."/>
            <person name="Neupane R."/>
            <person name="Cipriano M."/>
            <person name="Mancuso J."/>
            <person name="Tu H."/>
            <person name="Salamov A."/>
            <person name="Lindquist E."/>
            <person name="Shapiro H."/>
            <person name="Lucas S."/>
            <person name="Grigoriev I.V."/>
            <person name="Cande W.Z."/>
            <person name="Fulton C."/>
            <person name="Rokhsar D.S."/>
            <person name="Dawson S.C."/>
        </authorList>
    </citation>
    <scope>NUCLEOTIDE SEQUENCE [LARGE SCALE GENOMIC DNA]</scope>
    <source>
        <strain evidence="4 5">NEG-M</strain>
    </source>
</reference>
<dbReference type="SMART" id="SM00174">
    <property type="entry name" value="RHO"/>
    <property type="match status" value="1"/>
</dbReference>
<keyword evidence="1" id="KW-0547">Nucleotide-binding</keyword>
<evidence type="ECO:0000256" key="1">
    <source>
        <dbReference type="ARBA" id="ARBA00022741"/>
    </source>
</evidence>
<dbReference type="CDD" id="cd00154">
    <property type="entry name" value="Rab"/>
    <property type="match status" value="1"/>
</dbReference>